<proteinExistence type="predicted"/>
<evidence type="ECO:0000313" key="1">
    <source>
        <dbReference type="EMBL" id="KAH8017601.1"/>
    </source>
</evidence>
<evidence type="ECO:0000313" key="2">
    <source>
        <dbReference type="Proteomes" id="UP000827872"/>
    </source>
</evidence>
<accession>A0ACB8GEA0</accession>
<dbReference type="EMBL" id="CM037614">
    <property type="protein sequence ID" value="KAH8017601.1"/>
    <property type="molecule type" value="Genomic_DNA"/>
</dbReference>
<comment type="caution">
    <text evidence="1">The sequence shown here is derived from an EMBL/GenBank/DDBJ whole genome shotgun (WGS) entry which is preliminary data.</text>
</comment>
<organism evidence="1 2">
    <name type="scientific">Sphaerodactylus townsendi</name>
    <dbReference type="NCBI Taxonomy" id="933632"/>
    <lineage>
        <taxon>Eukaryota</taxon>
        <taxon>Metazoa</taxon>
        <taxon>Chordata</taxon>
        <taxon>Craniata</taxon>
        <taxon>Vertebrata</taxon>
        <taxon>Euteleostomi</taxon>
        <taxon>Lepidosauria</taxon>
        <taxon>Squamata</taxon>
        <taxon>Bifurcata</taxon>
        <taxon>Gekkota</taxon>
        <taxon>Sphaerodactylidae</taxon>
        <taxon>Sphaerodactylus</taxon>
    </lineage>
</organism>
<name>A0ACB8GEA0_9SAUR</name>
<dbReference type="Proteomes" id="UP000827872">
    <property type="component" value="Linkage Group LG01"/>
</dbReference>
<reference evidence="1" key="1">
    <citation type="submission" date="2021-08" db="EMBL/GenBank/DDBJ databases">
        <title>The first chromosome-level gecko genome reveals the dynamic sex chromosomes of Neotropical dwarf geckos (Sphaerodactylidae: Sphaerodactylus).</title>
        <authorList>
            <person name="Pinto B.J."/>
            <person name="Keating S.E."/>
            <person name="Gamble T."/>
        </authorList>
    </citation>
    <scope>NUCLEOTIDE SEQUENCE</scope>
    <source>
        <strain evidence="1">TG3544</strain>
    </source>
</reference>
<sequence>MELLFERPTDSTYPSWAEKMKCFLIRAGLWKAAQKAPDMDGDDEPPVNNNSIIKDRGDKLRQRLMLFARCYTCGATNHPSPVQELHSRKGAYIAHLEASVTTGCAEGTESEAPFWVQHTPSNQIYVAFGHRVYRTYSSKGKFTAEEE</sequence>
<gene>
    <name evidence="1" type="ORF">K3G42_031060</name>
</gene>
<keyword evidence="2" id="KW-1185">Reference proteome</keyword>
<protein>
    <submittedName>
        <fullName evidence="1">Uncharacterized protein</fullName>
    </submittedName>
</protein>